<sequence>MTAAGSLGFFFPPSTPTLSRVSVFFDHFDERLPRGLTILPDMQTMSHEVEQKQCVHDSRHISPMFVLAETWHLYWPAPDGTDEFSTAFFF</sequence>
<accession>A0A0C3AZ97</accession>
<dbReference type="AlphaFoldDB" id="A0A0C3AZ97"/>
<evidence type="ECO:0000313" key="1">
    <source>
        <dbReference type="EMBL" id="KIM29845.1"/>
    </source>
</evidence>
<organism evidence="1 2">
    <name type="scientific">Serendipita vermifera MAFF 305830</name>
    <dbReference type="NCBI Taxonomy" id="933852"/>
    <lineage>
        <taxon>Eukaryota</taxon>
        <taxon>Fungi</taxon>
        <taxon>Dikarya</taxon>
        <taxon>Basidiomycota</taxon>
        <taxon>Agaricomycotina</taxon>
        <taxon>Agaricomycetes</taxon>
        <taxon>Sebacinales</taxon>
        <taxon>Serendipitaceae</taxon>
        <taxon>Serendipita</taxon>
    </lineage>
</organism>
<dbReference type="EMBL" id="KN824287">
    <property type="protein sequence ID" value="KIM29845.1"/>
    <property type="molecule type" value="Genomic_DNA"/>
</dbReference>
<reference evidence="2" key="2">
    <citation type="submission" date="2015-01" db="EMBL/GenBank/DDBJ databases">
        <title>Evolutionary Origins and Diversification of the Mycorrhizal Mutualists.</title>
        <authorList>
            <consortium name="DOE Joint Genome Institute"/>
            <consortium name="Mycorrhizal Genomics Consortium"/>
            <person name="Kohler A."/>
            <person name="Kuo A."/>
            <person name="Nagy L.G."/>
            <person name="Floudas D."/>
            <person name="Copeland A."/>
            <person name="Barry K.W."/>
            <person name="Cichocki N."/>
            <person name="Veneault-Fourrey C."/>
            <person name="LaButti K."/>
            <person name="Lindquist E.A."/>
            <person name="Lipzen A."/>
            <person name="Lundell T."/>
            <person name="Morin E."/>
            <person name="Murat C."/>
            <person name="Riley R."/>
            <person name="Ohm R."/>
            <person name="Sun H."/>
            <person name="Tunlid A."/>
            <person name="Henrissat B."/>
            <person name="Grigoriev I.V."/>
            <person name="Hibbett D.S."/>
            <person name="Martin F."/>
        </authorList>
    </citation>
    <scope>NUCLEOTIDE SEQUENCE [LARGE SCALE GENOMIC DNA]</scope>
    <source>
        <strain evidence="2">MAFF 305830</strain>
    </source>
</reference>
<reference evidence="1 2" key="1">
    <citation type="submission" date="2014-04" db="EMBL/GenBank/DDBJ databases">
        <authorList>
            <consortium name="DOE Joint Genome Institute"/>
            <person name="Kuo A."/>
            <person name="Zuccaro A."/>
            <person name="Kohler A."/>
            <person name="Nagy L.G."/>
            <person name="Floudas D."/>
            <person name="Copeland A."/>
            <person name="Barry K.W."/>
            <person name="Cichocki N."/>
            <person name="Veneault-Fourrey C."/>
            <person name="LaButti K."/>
            <person name="Lindquist E.A."/>
            <person name="Lipzen A."/>
            <person name="Lundell T."/>
            <person name="Morin E."/>
            <person name="Murat C."/>
            <person name="Sun H."/>
            <person name="Tunlid A."/>
            <person name="Henrissat B."/>
            <person name="Grigoriev I.V."/>
            <person name="Hibbett D.S."/>
            <person name="Martin F."/>
            <person name="Nordberg H.P."/>
            <person name="Cantor M.N."/>
            <person name="Hua S.X."/>
        </authorList>
    </citation>
    <scope>NUCLEOTIDE SEQUENCE [LARGE SCALE GENOMIC DNA]</scope>
    <source>
        <strain evidence="1 2">MAFF 305830</strain>
    </source>
</reference>
<name>A0A0C3AZ97_SERVB</name>
<protein>
    <submittedName>
        <fullName evidence="1">Uncharacterized protein</fullName>
    </submittedName>
</protein>
<evidence type="ECO:0000313" key="2">
    <source>
        <dbReference type="Proteomes" id="UP000054097"/>
    </source>
</evidence>
<gene>
    <name evidence="1" type="ORF">M408DRAFT_108152</name>
</gene>
<dbReference type="HOGENOM" id="CLU_2442244_0_0_1"/>
<dbReference type="Proteomes" id="UP000054097">
    <property type="component" value="Unassembled WGS sequence"/>
</dbReference>
<keyword evidence="2" id="KW-1185">Reference proteome</keyword>
<proteinExistence type="predicted"/>